<organism evidence="1 2">
    <name type="scientific">Ectothiorhodospira haloalkaliphila</name>
    <dbReference type="NCBI Taxonomy" id="421628"/>
    <lineage>
        <taxon>Bacteria</taxon>
        <taxon>Pseudomonadati</taxon>
        <taxon>Pseudomonadota</taxon>
        <taxon>Gammaproteobacteria</taxon>
        <taxon>Chromatiales</taxon>
        <taxon>Ectothiorhodospiraceae</taxon>
        <taxon>Ectothiorhodospira</taxon>
    </lineage>
</organism>
<dbReference type="KEGG" id="hhc:M911_12875"/>
<protein>
    <recommendedName>
        <fullName evidence="3">Heavy-metal-associated domain-containing protein</fullName>
    </recommendedName>
</protein>
<dbReference type="InterPro" id="IPR036163">
    <property type="entry name" value="HMA_dom_sf"/>
</dbReference>
<dbReference type="SUPFAM" id="SSF55008">
    <property type="entry name" value="HMA, heavy metal-associated domain"/>
    <property type="match status" value="1"/>
</dbReference>
<name>W8L7S5_9GAMM</name>
<dbReference type="EMBL" id="CP007268">
    <property type="protein sequence ID" value="AHK79900.1"/>
    <property type="molecule type" value="Genomic_DNA"/>
</dbReference>
<dbReference type="GO" id="GO:0046872">
    <property type="term" value="F:metal ion binding"/>
    <property type="evidence" value="ECO:0007669"/>
    <property type="project" value="InterPro"/>
</dbReference>
<reference evidence="2" key="2">
    <citation type="submission" date="2014-02" db="EMBL/GenBank/DDBJ databases">
        <title>Draft Genome Sequence of extremely halophilic bacteria Halorhodospira halochloris.</title>
        <authorList>
            <person name="Singh K.S."/>
        </authorList>
    </citation>
    <scope>NUCLEOTIDE SEQUENCE [LARGE SCALE GENOMIC DNA]</scope>
    <source>
        <strain evidence="2">A</strain>
    </source>
</reference>
<proteinExistence type="predicted"/>
<evidence type="ECO:0008006" key="3">
    <source>
        <dbReference type="Google" id="ProtNLM"/>
    </source>
</evidence>
<dbReference type="HOGENOM" id="CLU_145976_1_0_6"/>
<accession>W8L7S5</accession>
<keyword evidence="2" id="KW-1185">Reference proteome</keyword>
<dbReference type="AlphaFoldDB" id="W8L7S5"/>
<evidence type="ECO:0000313" key="2">
    <source>
        <dbReference type="Proteomes" id="UP000019442"/>
    </source>
</evidence>
<dbReference type="OrthoDB" id="9131875at2"/>
<dbReference type="CDD" id="cd00371">
    <property type="entry name" value="HMA"/>
    <property type="match status" value="1"/>
</dbReference>
<gene>
    <name evidence="1" type="ORF">M911_12875</name>
</gene>
<reference evidence="1 2" key="1">
    <citation type="journal article" date="2014" name="J Genomics">
        <title>Draft Genome Sequence of the Extremely Halophilic Phototrophic Purple Sulfur Bacterium Halorhodospira halochloris.</title>
        <authorList>
            <person name="Singh K.S."/>
            <person name="Kirksey J."/>
            <person name="Hoff W.D."/>
            <person name="Deole R."/>
        </authorList>
    </citation>
    <scope>NUCLEOTIDE SEQUENCE [LARGE SCALE GENOMIC DNA]</scope>
    <source>
        <strain evidence="1 2">A</strain>
    </source>
</reference>
<sequence length="113" mass="12577">MIQLDDVRAVLDDVRIAHHVRGRVRLKLVRDPQLQKSPSGALIETLQVLLASLPGVRDVRINLLARSCVVDYDPETIPPEAWADFLAGERTPSADRLEKVLEQACREVSDALS</sequence>
<evidence type="ECO:0000313" key="1">
    <source>
        <dbReference type="EMBL" id="AHK79900.1"/>
    </source>
</evidence>
<dbReference type="RefSeq" id="WP_025282398.1">
    <property type="nucleotide sequence ID" value="NZ_CP007268.1"/>
</dbReference>
<dbReference type="InterPro" id="IPR006121">
    <property type="entry name" value="HMA_dom"/>
</dbReference>
<dbReference type="Proteomes" id="UP000019442">
    <property type="component" value="Chromosome"/>
</dbReference>
<dbReference type="Gene3D" id="3.30.70.100">
    <property type="match status" value="1"/>
</dbReference>